<gene>
    <name evidence="1" type="ORF">IQ63_44350</name>
</gene>
<proteinExistence type="predicted"/>
<organism evidence="1 2">
    <name type="scientific">Streptomyces acidiscabies</name>
    <dbReference type="NCBI Taxonomy" id="42234"/>
    <lineage>
        <taxon>Bacteria</taxon>
        <taxon>Bacillati</taxon>
        <taxon>Actinomycetota</taxon>
        <taxon>Actinomycetes</taxon>
        <taxon>Kitasatosporales</taxon>
        <taxon>Streptomycetaceae</taxon>
        <taxon>Streptomyces</taxon>
    </lineage>
</organism>
<evidence type="ECO:0000313" key="1">
    <source>
        <dbReference type="EMBL" id="KND23621.1"/>
    </source>
</evidence>
<name>A0A0L0JD87_9ACTN</name>
<accession>A0A0L0JD87</accession>
<dbReference type="EMBL" id="JPPY01000259">
    <property type="protein sequence ID" value="KND23621.1"/>
    <property type="molecule type" value="Genomic_DNA"/>
</dbReference>
<dbReference type="OrthoDB" id="4327524at2"/>
<reference evidence="2" key="1">
    <citation type="submission" date="2014-07" db="EMBL/GenBank/DDBJ databases">
        <title>Genome sequencing of plant-pathogenic Streptomyces species.</title>
        <authorList>
            <person name="Harrison J."/>
            <person name="Sapp M."/>
            <person name="Thwaites R."/>
            <person name="Studholme D.J."/>
        </authorList>
    </citation>
    <scope>NUCLEOTIDE SEQUENCE [LARGE SCALE GENOMIC DNA]</scope>
    <source>
        <strain evidence="2">NCPPB 4445</strain>
    </source>
</reference>
<dbReference type="Proteomes" id="UP000037151">
    <property type="component" value="Unassembled WGS sequence"/>
</dbReference>
<dbReference type="RefSeq" id="WP_050375715.1">
    <property type="nucleotide sequence ID" value="NZ_BCML01000002.1"/>
</dbReference>
<sequence length="62" mass="6557">MVSKIRVLLGMLVLLALAICAIAVLAAMKAGAIWFTIVPLGILFIGASVLRSLGWFDKKTGN</sequence>
<dbReference type="AlphaFoldDB" id="A0A0L0JD87"/>
<dbReference type="PATRIC" id="fig|42234.21.peg.9110"/>
<evidence type="ECO:0000313" key="2">
    <source>
        <dbReference type="Proteomes" id="UP000037151"/>
    </source>
</evidence>
<protein>
    <submittedName>
        <fullName evidence="1">Uncharacterized protein</fullName>
    </submittedName>
</protein>
<comment type="caution">
    <text evidence="1">The sequence shown here is derived from an EMBL/GenBank/DDBJ whole genome shotgun (WGS) entry which is preliminary data.</text>
</comment>